<name>A0ABR3IJX5_LOXSC</name>
<evidence type="ECO:0000313" key="4">
    <source>
        <dbReference type="Proteomes" id="UP001549920"/>
    </source>
</evidence>
<dbReference type="EMBL" id="JBEUOH010000002">
    <property type="protein sequence ID" value="KAL0901394.1"/>
    <property type="molecule type" value="Genomic_DNA"/>
</dbReference>
<evidence type="ECO:0000256" key="1">
    <source>
        <dbReference type="ARBA" id="ARBA00022729"/>
    </source>
</evidence>
<accession>A0ABR3IJX5</accession>
<sequence>MHSMTVVLLLCLVAAAVAHTQYVYHPEEAVDVPADELSPESEFYPEHDRSLRSKRSLLLLKKKLLLGALGLKAAKIGALGVGAVALKKKSVPHPPVRVINSYGHAPSWTVEVVH</sequence>
<organism evidence="3 4">
    <name type="scientific">Loxostege sticticalis</name>
    <name type="common">Beet webworm moth</name>
    <dbReference type="NCBI Taxonomy" id="481309"/>
    <lineage>
        <taxon>Eukaryota</taxon>
        <taxon>Metazoa</taxon>
        <taxon>Ecdysozoa</taxon>
        <taxon>Arthropoda</taxon>
        <taxon>Hexapoda</taxon>
        <taxon>Insecta</taxon>
        <taxon>Pterygota</taxon>
        <taxon>Neoptera</taxon>
        <taxon>Endopterygota</taxon>
        <taxon>Lepidoptera</taxon>
        <taxon>Glossata</taxon>
        <taxon>Ditrysia</taxon>
        <taxon>Pyraloidea</taxon>
        <taxon>Crambidae</taxon>
        <taxon>Pyraustinae</taxon>
        <taxon>Loxostege</taxon>
    </lineage>
</organism>
<proteinExistence type="predicted"/>
<gene>
    <name evidence="3" type="ORF">ABMA27_006667</name>
</gene>
<keyword evidence="4" id="KW-1185">Reference proteome</keyword>
<dbReference type="InterPro" id="IPR031305">
    <property type="entry name" value="Casein_CS"/>
</dbReference>
<evidence type="ECO:0008006" key="5">
    <source>
        <dbReference type="Google" id="ProtNLM"/>
    </source>
</evidence>
<evidence type="ECO:0000313" key="3">
    <source>
        <dbReference type="EMBL" id="KAL0901394.1"/>
    </source>
</evidence>
<evidence type="ECO:0000256" key="2">
    <source>
        <dbReference type="SAM" id="SignalP"/>
    </source>
</evidence>
<dbReference type="PROSITE" id="PS00306">
    <property type="entry name" value="CASEIN_ALPHA_BETA"/>
    <property type="match status" value="1"/>
</dbReference>
<feature type="signal peptide" evidence="2">
    <location>
        <begin position="1"/>
        <end position="20"/>
    </location>
</feature>
<protein>
    <recommendedName>
        <fullName evidence="5">Secreted protein</fullName>
    </recommendedName>
</protein>
<reference evidence="3 4" key="1">
    <citation type="submission" date="2024-06" db="EMBL/GenBank/DDBJ databases">
        <title>A chromosome-level genome assembly of beet webworm, Loxostege sticticalis.</title>
        <authorList>
            <person name="Zhang Y."/>
        </authorList>
    </citation>
    <scope>NUCLEOTIDE SEQUENCE [LARGE SCALE GENOMIC DNA]</scope>
    <source>
        <strain evidence="3">AQ026</strain>
        <tissue evidence="3">Whole body</tissue>
    </source>
</reference>
<feature type="chain" id="PRO_5045674367" description="Secreted protein" evidence="2">
    <location>
        <begin position="21"/>
        <end position="114"/>
    </location>
</feature>
<dbReference type="Proteomes" id="UP001549920">
    <property type="component" value="Unassembled WGS sequence"/>
</dbReference>
<keyword evidence="1 2" id="KW-0732">Signal</keyword>
<comment type="caution">
    <text evidence="3">The sequence shown here is derived from an EMBL/GenBank/DDBJ whole genome shotgun (WGS) entry which is preliminary data.</text>
</comment>